<dbReference type="GeneID" id="51370729"/>
<gene>
    <name evidence="1" type="ORF">ESD82_09140</name>
</gene>
<keyword evidence="1" id="KW-0614">Plasmid</keyword>
<organism evidence="1 2">
    <name type="scientific">Paracoccus pantotrophus</name>
    <name type="common">Thiosphaera pantotropha</name>
    <dbReference type="NCBI Taxonomy" id="82367"/>
    <lineage>
        <taxon>Bacteria</taxon>
        <taxon>Pseudomonadati</taxon>
        <taxon>Pseudomonadota</taxon>
        <taxon>Alphaproteobacteria</taxon>
        <taxon>Rhodobacterales</taxon>
        <taxon>Paracoccaceae</taxon>
        <taxon>Paracoccus</taxon>
    </lineage>
</organism>
<dbReference type="RefSeq" id="WP_147429297.1">
    <property type="nucleotide sequence ID" value="NZ_CP044425.1"/>
</dbReference>
<dbReference type="KEGG" id="ppan:ESD82_09140"/>
<dbReference type="Gene3D" id="3.40.50.2300">
    <property type="match status" value="1"/>
</dbReference>
<dbReference type="EMBL" id="CP044425">
    <property type="protein sequence ID" value="QFG36363.1"/>
    <property type="molecule type" value="Genomic_DNA"/>
</dbReference>
<dbReference type="AlphaFoldDB" id="A0AAE6NX05"/>
<evidence type="ECO:0000313" key="1">
    <source>
        <dbReference type="EMBL" id="QFG36363.1"/>
    </source>
</evidence>
<name>A0AAE6NX05_PARPN</name>
<proteinExistence type="predicted"/>
<sequence length="90" mass="10136">MIGATFRQRYFARNGSHPGNSQAGLAYDRVGLLLGSWQRAGHPRAFDKMIADLRTSINRGVNGSRYFGNEGQLGWPIRTTRWICRSARPI</sequence>
<reference evidence="1 2" key="1">
    <citation type="submission" date="2019-01" db="EMBL/GenBank/DDBJ databases">
        <title>Complete Genome Sequence and Annotation of the Paracoccus pantotrophus type strain DSM 2944.</title>
        <authorList>
            <person name="Bockwoldt J.A."/>
            <person name="Zimmermann M."/>
            <person name="Tiso T."/>
            <person name="Blank L.M."/>
        </authorList>
    </citation>
    <scope>NUCLEOTIDE SEQUENCE [LARGE SCALE GENOMIC DNA]</scope>
    <source>
        <strain evidence="1 2">DSM 2944</strain>
        <plasmid evidence="2">ppan2</plasmid>
    </source>
</reference>
<protein>
    <submittedName>
        <fullName evidence="1">Uncharacterized protein</fullName>
    </submittedName>
</protein>
<accession>A0AAE6NX05</accession>
<evidence type="ECO:0000313" key="2">
    <source>
        <dbReference type="Proteomes" id="UP000326453"/>
    </source>
</evidence>
<dbReference type="Proteomes" id="UP000326453">
    <property type="component" value="Plasmid pPAN2"/>
</dbReference>
<geneLocation type="plasmid" evidence="2">
    <name>ppan2</name>
</geneLocation>